<feature type="transmembrane region" description="Helical" evidence="6">
    <location>
        <begin position="103"/>
        <end position="128"/>
    </location>
</feature>
<dbReference type="GO" id="GO:1990961">
    <property type="term" value="P:xenobiotic detoxification by transmembrane export across the plasma membrane"/>
    <property type="evidence" value="ECO:0007669"/>
    <property type="project" value="InterPro"/>
</dbReference>
<feature type="transmembrane region" description="Helical" evidence="6">
    <location>
        <begin position="321"/>
        <end position="342"/>
    </location>
</feature>
<sequence>MMRAPSLLMYSKFMSKDRESEYLCYENDMKKMPCRKDSGYDSISLPIEMPYPLTSLDVLQEARAVLRYSIPLAITFFLGYSTRATDVWFLGKLGPQAMAVSSLGHLFITVTGISIGNGILTVAIDTLVAQAFTGAKHHHTVGIILQRGLLVSFIFGIMISVLWANSEFILVLMGQDPMLANMAQTYIIILIPYLFICYANTALRKFLQSIGEMKVTLYLVFFLLPMNVVSNYFFLEYLSLGYIGAALHVVFISAFIMLFYTIYLTCITNLIQAYWPGLTLNAFGGWGEFLRLGIPGMLSLSTDWAFEVCALLTGVLGQTSLAAQSIVLTINTLLLMIPTALSTGMAVRLGHLLGANEPRKSNLCFMVSAGIGVLCTFINALAIFAYRSQIAHHFSSDSEVVEATINLLQVASVCHFTMGIGIVFSYTLNALGKQTIVASLNVVSYYMIGLPFGIYLTYQCDWGLEGIWAGVALSGIIKVLCEFSILTYLVDWRHECQLATNRIHDQEYATSFIV</sequence>
<feature type="transmembrane region" description="Helical" evidence="6">
    <location>
        <begin position="215"/>
        <end position="234"/>
    </location>
</feature>
<feature type="transmembrane region" description="Helical" evidence="6">
    <location>
        <begin position="240"/>
        <end position="262"/>
    </location>
</feature>
<evidence type="ECO:0000313" key="8">
    <source>
        <dbReference type="Proteomes" id="UP000252139"/>
    </source>
</evidence>
<keyword evidence="3 6" id="KW-0812">Transmembrane</keyword>
<feature type="transmembrane region" description="Helical" evidence="6">
    <location>
        <begin position="183"/>
        <end position="203"/>
    </location>
</feature>
<name>A0A367JAE1_RHIAZ</name>
<dbReference type="EMBL" id="PJQL01001769">
    <property type="protein sequence ID" value="RCH86914.1"/>
    <property type="molecule type" value="Genomic_DNA"/>
</dbReference>
<keyword evidence="5 6" id="KW-0472">Membrane</keyword>
<feature type="transmembrane region" description="Helical" evidence="6">
    <location>
        <begin position="65"/>
        <end position="83"/>
    </location>
</feature>
<dbReference type="CDD" id="cd13132">
    <property type="entry name" value="MATE_eukaryotic"/>
    <property type="match status" value="1"/>
</dbReference>
<evidence type="ECO:0000256" key="6">
    <source>
        <dbReference type="SAM" id="Phobius"/>
    </source>
</evidence>
<accession>A0A367JAE1</accession>
<comment type="similarity">
    <text evidence="2">Belongs to the multi antimicrobial extrusion (MATE) (TC 2.A.66.1) family.</text>
</comment>
<dbReference type="InterPro" id="IPR045069">
    <property type="entry name" value="MATE_euk"/>
</dbReference>
<organism evidence="7 8">
    <name type="scientific">Rhizopus azygosporus</name>
    <name type="common">Rhizopus microsporus var. azygosporus</name>
    <dbReference type="NCBI Taxonomy" id="86630"/>
    <lineage>
        <taxon>Eukaryota</taxon>
        <taxon>Fungi</taxon>
        <taxon>Fungi incertae sedis</taxon>
        <taxon>Mucoromycota</taxon>
        <taxon>Mucoromycotina</taxon>
        <taxon>Mucoromycetes</taxon>
        <taxon>Mucorales</taxon>
        <taxon>Mucorineae</taxon>
        <taxon>Rhizopodaceae</taxon>
        <taxon>Rhizopus</taxon>
    </lineage>
</organism>
<comment type="subcellular location">
    <subcellularLocation>
        <location evidence="1">Membrane</location>
        <topology evidence="1">Multi-pass membrane protein</topology>
    </subcellularLocation>
</comment>
<dbReference type="PANTHER" id="PTHR11206">
    <property type="entry name" value="MULTIDRUG RESISTANCE PROTEIN"/>
    <property type="match status" value="1"/>
</dbReference>
<dbReference type="Proteomes" id="UP000252139">
    <property type="component" value="Unassembled WGS sequence"/>
</dbReference>
<dbReference type="GO" id="GO:0042910">
    <property type="term" value="F:xenobiotic transmembrane transporter activity"/>
    <property type="evidence" value="ECO:0007669"/>
    <property type="project" value="InterPro"/>
</dbReference>
<keyword evidence="4 6" id="KW-1133">Transmembrane helix</keyword>
<proteinExistence type="inferred from homology"/>
<feature type="transmembrane region" description="Helical" evidence="6">
    <location>
        <begin position="467"/>
        <end position="490"/>
    </location>
</feature>
<evidence type="ECO:0000256" key="2">
    <source>
        <dbReference type="ARBA" id="ARBA00010199"/>
    </source>
</evidence>
<feature type="transmembrane region" description="Helical" evidence="6">
    <location>
        <begin position="140"/>
        <end position="163"/>
    </location>
</feature>
<dbReference type="Pfam" id="PF01554">
    <property type="entry name" value="MatE"/>
    <property type="match status" value="2"/>
</dbReference>
<dbReference type="AlphaFoldDB" id="A0A367JAE1"/>
<dbReference type="NCBIfam" id="TIGR00797">
    <property type="entry name" value="matE"/>
    <property type="match status" value="1"/>
</dbReference>
<protein>
    <submittedName>
        <fullName evidence="7">Uncharacterized protein</fullName>
    </submittedName>
</protein>
<reference evidence="7 8" key="1">
    <citation type="journal article" date="2018" name="G3 (Bethesda)">
        <title>Phylogenetic and Phylogenomic Definition of Rhizopus Species.</title>
        <authorList>
            <person name="Gryganskyi A.P."/>
            <person name="Golan J."/>
            <person name="Dolatabadi S."/>
            <person name="Mondo S."/>
            <person name="Robb S."/>
            <person name="Idnurm A."/>
            <person name="Muszewska A."/>
            <person name="Steczkiewicz K."/>
            <person name="Masonjones S."/>
            <person name="Liao H.L."/>
            <person name="Gajdeczka M.T."/>
            <person name="Anike F."/>
            <person name="Vuek A."/>
            <person name="Anishchenko I.M."/>
            <person name="Voigt K."/>
            <person name="de Hoog G.S."/>
            <person name="Smith M.E."/>
            <person name="Heitman J."/>
            <person name="Vilgalys R."/>
            <person name="Stajich J.E."/>
        </authorList>
    </citation>
    <scope>NUCLEOTIDE SEQUENCE [LARGE SCALE GENOMIC DNA]</scope>
    <source>
        <strain evidence="7 8">CBS 357.93</strain>
    </source>
</reference>
<keyword evidence="8" id="KW-1185">Reference proteome</keyword>
<evidence type="ECO:0000256" key="1">
    <source>
        <dbReference type="ARBA" id="ARBA00004141"/>
    </source>
</evidence>
<evidence type="ECO:0000256" key="5">
    <source>
        <dbReference type="ARBA" id="ARBA00023136"/>
    </source>
</evidence>
<evidence type="ECO:0000256" key="3">
    <source>
        <dbReference type="ARBA" id="ARBA00022692"/>
    </source>
</evidence>
<dbReference type="GO" id="GO:0016020">
    <property type="term" value="C:membrane"/>
    <property type="evidence" value="ECO:0007669"/>
    <property type="project" value="UniProtKB-SubCell"/>
</dbReference>
<feature type="transmembrane region" description="Helical" evidence="6">
    <location>
        <begin position="435"/>
        <end position="455"/>
    </location>
</feature>
<dbReference type="GO" id="GO:0015297">
    <property type="term" value="F:antiporter activity"/>
    <property type="evidence" value="ECO:0007669"/>
    <property type="project" value="InterPro"/>
</dbReference>
<dbReference type="InterPro" id="IPR002528">
    <property type="entry name" value="MATE_fam"/>
</dbReference>
<evidence type="ECO:0000313" key="7">
    <source>
        <dbReference type="EMBL" id="RCH86914.1"/>
    </source>
</evidence>
<feature type="transmembrane region" description="Helical" evidence="6">
    <location>
        <begin position="363"/>
        <end position="386"/>
    </location>
</feature>
<evidence type="ECO:0000256" key="4">
    <source>
        <dbReference type="ARBA" id="ARBA00022989"/>
    </source>
</evidence>
<feature type="transmembrane region" description="Helical" evidence="6">
    <location>
        <begin position="406"/>
        <end position="428"/>
    </location>
</feature>
<comment type="caution">
    <text evidence="7">The sequence shown here is derived from an EMBL/GenBank/DDBJ whole genome shotgun (WGS) entry which is preliminary data.</text>
</comment>
<dbReference type="OrthoDB" id="2126698at2759"/>
<feature type="transmembrane region" description="Helical" evidence="6">
    <location>
        <begin position="274"/>
        <end position="294"/>
    </location>
</feature>
<dbReference type="STRING" id="86630.A0A367JAE1"/>
<gene>
    <name evidence="7" type="ORF">CU097_009039</name>
</gene>